<evidence type="ECO:0008006" key="4">
    <source>
        <dbReference type="Google" id="ProtNLM"/>
    </source>
</evidence>
<gene>
    <name evidence="2" type="ORF">PUNSTDRAFT_146885</name>
</gene>
<dbReference type="RefSeq" id="XP_007388990.1">
    <property type="nucleotide sequence ID" value="XM_007388928.1"/>
</dbReference>
<dbReference type="Gene3D" id="1.20.5.170">
    <property type="match status" value="1"/>
</dbReference>
<dbReference type="GO" id="GO:0003700">
    <property type="term" value="F:DNA-binding transcription factor activity"/>
    <property type="evidence" value="ECO:0007669"/>
    <property type="project" value="InterPro"/>
</dbReference>
<reference evidence="3" key="1">
    <citation type="journal article" date="2012" name="Science">
        <title>The Paleozoic origin of enzymatic lignin decomposition reconstructed from 31 fungal genomes.</title>
        <authorList>
            <person name="Floudas D."/>
            <person name="Binder M."/>
            <person name="Riley R."/>
            <person name="Barry K."/>
            <person name="Blanchette R.A."/>
            <person name="Henrissat B."/>
            <person name="Martinez A.T."/>
            <person name="Otillar R."/>
            <person name="Spatafora J.W."/>
            <person name="Yadav J.S."/>
            <person name="Aerts A."/>
            <person name="Benoit I."/>
            <person name="Boyd A."/>
            <person name="Carlson A."/>
            <person name="Copeland A."/>
            <person name="Coutinho P.M."/>
            <person name="de Vries R.P."/>
            <person name="Ferreira P."/>
            <person name="Findley K."/>
            <person name="Foster B."/>
            <person name="Gaskell J."/>
            <person name="Glotzer D."/>
            <person name="Gorecki P."/>
            <person name="Heitman J."/>
            <person name="Hesse C."/>
            <person name="Hori C."/>
            <person name="Igarashi K."/>
            <person name="Jurgens J.A."/>
            <person name="Kallen N."/>
            <person name="Kersten P."/>
            <person name="Kohler A."/>
            <person name="Kuees U."/>
            <person name="Kumar T.K.A."/>
            <person name="Kuo A."/>
            <person name="LaButti K."/>
            <person name="Larrondo L.F."/>
            <person name="Lindquist E."/>
            <person name="Ling A."/>
            <person name="Lombard V."/>
            <person name="Lucas S."/>
            <person name="Lundell T."/>
            <person name="Martin R."/>
            <person name="McLaughlin D.J."/>
            <person name="Morgenstern I."/>
            <person name="Morin E."/>
            <person name="Murat C."/>
            <person name="Nagy L.G."/>
            <person name="Nolan M."/>
            <person name="Ohm R.A."/>
            <person name="Patyshakuliyeva A."/>
            <person name="Rokas A."/>
            <person name="Ruiz-Duenas F.J."/>
            <person name="Sabat G."/>
            <person name="Salamov A."/>
            <person name="Samejima M."/>
            <person name="Schmutz J."/>
            <person name="Slot J.C."/>
            <person name="St John F."/>
            <person name="Stenlid J."/>
            <person name="Sun H."/>
            <person name="Sun S."/>
            <person name="Syed K."/>
            <person name="Tsang A."/>
            <person name="Wiebenga A."/>
            <person name="Young D."/>
            <person name="Pisabarro A."/>
            <person name="Eastwood D.C."/>
            <person name="Martin F."/>
            <person name="Cullen D."/>
            <person name="Grigoriev I.V."/>
            <person name="Hibbett D.S."/>
        </authorList>
    </citation>
    <scope>NUCLEOTIDE SEQUENCE [LARGE SCALE GENOMIC DNA]</scope>
    <source>
        <strain evidence="3">HHB-11173 SS5</strain>
    </source>
</reference>
<feature type="compositionally biased region" description="Basic residues" evidence="1">
    <location>
        <begin position="317"/>
        <end position="331"/>
    </location>
</feature>
<feature type="region of interest" description="Disordered" evidence="1">
    <location>
        <begin position="51"/>
        <end position="390"/>
    </location>
</feature>
<feature type="compositionally biased region" description="Low complexity" evidence="1">
    <location>
        <begin position="205"/>
        <end position="235"/>
    </location>
</feature>
<evidence type="ECO:0000313" key="3">
    <source>
        <dbReference type="Proteomes" id="UP000054196"/>
    </source>
</evidence>
<organism evidence="2 3">
    <name type="scientific">Punctularia strigosozonata (strain HHB-11173)</name>
    <name type="common">White-rot fungus</name>
    <dbReference type="NCBI Taxonomy" id="741275"/>
    <lineage>
        <taxon>Eukaryota</taxon>
        <taxon>Fungi</taxon>
        <taxon>Dikarya</taxon>
        <taxon>Basidiomycota</taxon>
        <taxon>Agaricomycotina</taxon>
        <taxon>Agaricomycetes</taxon>
        <taxon>Corticiales</taxon>
        <taxon>Punctulariaceae</taxon>
        <taxon>Punctularia</taxon>
    </lineage>
</organism>
<dbReference type="OMA" id="YHSPRET"/>
<name>R7S011_PUNST</name>
<feature type="compositionally biased region" description="Polar residues" evidence="1">
    <location>
        <begin position="259"/>
        <end position="270"/>
    </location>
</feature>
<accession>R7S011</accession>
<feature type="compositionally biased region" description="Polar residues" evidence="1">
    <location>
        <begin position="145"/>
        <end position="171"/>
    </location>
</feature>
<dbReference type="eggNOG" id="ENOG502SCYA">
    <property type="taxonomic scope" value="Eukaryota"/>
</dbReference>
<dbReference type="KEGG" id="psq:PUNSTDRAFT_146885"/>
<protein>
    <recommendedName>
        <fullName evidence="4">BZIP domain-containing protein</fullName>
    </recommendedName>
</protein>
<feature type="compositionally biased region" description="Polar residues" evidence="1">
    <location>
        <begin position="189"/>
        <end position="204"/>
    </location>
</feature>
<evidence type="ECO:0000256" key="1">
    <source>
        <dbReference type="SAM" id="MobiDB-lite"/>
    </source>
</evidence>
<dbReference type="EMBL" id="JH687559">
    <property type="protein sequence ID" value="EIN03705.1"/>
    <property type="molecule type" value="Genomic_DNA"/>
</dbReference>
<keyword evidence="3" id="KW-1185">Reference proteome</keyword>
<proteinExistence type="predicted"/>
<dbReference type="SUPFAM" id="SSF57959">
    <property type="entry name" value="Leucine zipper domain"/>
    <property type="match status" value="1"/>
</dbReference>
<feature type="compositionally biased region" description="Pro residues" evidence="1">
    <location>
        <begin position="289"/>
        <end position="301"/>
    </location>
</feature>
<dbReference type="HOGENOM" id="CLU_056585_0_0_1"/>
<dbReference type="AlphaFoldDB" id="R7S011"/>
<dbReference type="InterPro" id="IPR046347">
    <property type="entry name" value="bZIP_sf"/>
</dbReference>
<feature type="compositionally biased region" description="Low complexity" evidence="1">
    <location>
        <begin position="302"/>
        <end position="312"/>
    </location>
</feature>
<feature type="region of interest" description="Disordered" evidence="1">
    <location>
        <begin position="1"/>
        <end position="31"/>
    </location>
</feature>
<dbReference type="Proteomes" id="UP000054196">
    <property type="component" value="Unassembled WGS sequence"/>
</dbReference>
<feature type="compositionally biased region" description="Low complexity" evidence="1">
    <location>
        <begin position="52"/>
        <end position="64"/>
    </location>
</feature>
<sequence>MSSKRGRKRNDNLPPNRARDVQRAFRARRAAHLQAMEERVAELEEENDRLRAALNLPPANRPPLGKGPTGKDKPKSYVSSPIDASGSGSSSQTMTGCERPGPSRATSSAEDSAPPTRGNSLSPSAPPPALRTSPSSWDAMVAASSAENGTESHASPASTAFSHPSPATSSFAHIPPPMSPASFAHGSAGPSTASSQPYTPTGQYSLPPIGGSSLPPSSQAGYSYSAPAPSSSRQAHAGNAYLLSSNQHVPPAAADRQIAQASYGSSTSSYMLRDVRDDGYNPYSYASPGGPPPHELKPLPPSASDTPSSSSSLHNAGVHHHHHPQHAHHRAPRDPPPSGAMPYAPRRSITEPSGFRSLGTHFPHLPHPQAQLVSHGAGVRLPTPPRPPES</sequence>
<dbReference type="OrthoDB" id="2552152at2759"/>
<dbReference type="GeneID" id="18881731"/>
<evidence type="ECO:0000313" key="2">
    <source>
        <dbReference type="EMBL" id="EIN03705.1"/>
    </source>
</evidence>